<dbReference type="AlphaFoldDB" id="A0A2S3ZG56"/>
<dbReference type="InterPro" id="IPR036388">
    <property type="entry name" value="WH-like_DNA-bd_sf"/>
</dbReference>
<feature type="domain" description="HTH hxlR-type" evidence="5">
    <location>
        <begin position="18"/>
        <end position="110"/>
    </location>
</feature>
<dbReference type="Pfam" id="PF01638">
    <property type="entry name" value="HxlR"/>
    <property type="match status" value="1"/>
</dbReference>
<evidence type="ECO:0000256" key="4">
    <source>
        <dbReference type="SAM" id="MobiDB-lite"/>
    </source>
</evidence>
<dbReference type="SUPFAM" id="SSF46785">
    <property type="entry name" value="Winged helix' DNA-binding domain"/>
    <property type="match status" value="1"/>
</dbReference>
<keyword evidence="2" id="KW-0238">DNA-binding</keyword>
<evidence type="ECO:0000259" key="5">
    <source>
        <dbReference type="PROSITE" id="PS51118"/>
    </source>
</evidence>
<dbReference type="PROSITE" id="PS51118">
    <property type="entry name" value="HTH_HXLR"/>
    <property type="match status" value="1"/>
</dbReference>
<dbReference type="CDD" id="cd00090">
    <property type="entry name" value="HTH_ARSR"/>
    <property type="match status" value="1"/>
</dbReference>
<dbReference type="PANTHER" id="PTHR33204:SF37">
    <property type="entry name" value="HTH-TYPE TRANSCRIPTIONAL REGULATOR YODB"/>
    <property type="match status" value="1"/>
</dbReference>
<sequence>MSTTPLPGRPAKGSRTGRPLFALLDLMTRRWSMRIVWELQGHSLTFLELQRECDGMSSSTLTLRLRELTEAKLVARQHDGSYELSSLGAALPAAFGPLVSWAEEWADATAADHSVTQGRERSNSDASPTSE</sequence>
<dbReference type="GO" id="GO:0003677">
    <property type="term" value="F:DNA binding"/>
    <property type="evidence" value="ECO:0007669"/>
    <property type="project" value="UniProtKB-KW"/>
</dbReference>
<evidence type="ECO:0000313" key="7">
    <source>
        <dbReference type="Proteomes" id="UP000237340"/>
    </source>
</evidence>
<proteinExistence type="predicted"/>
<dbReference type="Gene3D" id="1.10.10.10">
    <property type="entry name" value="Winged helix-like DNA-binding domain superfamily/Winged helix DNA-binding domain"/>
    <property type="match status" value="1"/>
</dbReference>
<dbReference type="InterPro" id="IPR011991">
    <property type="entry name" value="ArsR-like_HTH"/>
</dbReference>
<organism evidence="6 7">
    <name type="scientific">Cryobacterium zongtaii</name>
    <dbReference type="NCBI Taxonomy" id="1259217"/>
    <lineage>
        <taxon>Bacteria</taxon>
        <taxon>Bacillati</taxon>
        <taxon>Actinomycetota</taxon>
        <taxon>Actinomycetes</taxon>
        <taxon>Micrococcales</taxon>
        <taxon>Microbacteriaceae</taxon>
        <taxon>Cryobacterium</taxon>
    </lineage>
</organism>
<evidence type="ECO:0000256" key="2">
    <source>
        <dbReference type="ARBA" id="ARBA00023125"/>
    </source>
</evidence>
<evidence type="ECO:0000256" key="1">
    <source>
        <dbReference type="ARBA" id="ARBA00023015"/>
    </source>
</evidence>
<keyword evidence="7" id="KW-1185">Reference proteome</keyword>
<keyword evidence="3" id="KW-0804">Transcription</keyword>
<evidence type="ECO:0000256" key="3">
    <source>
        <dbReference type="ARBA" id="ARBA00023163"/>
    </source>
</evidence>
<reference evidence="6 7" key="1">
    <citation type="submission" date="2018-01" db="EMBL/GenBank/DDBJ databases">
        <title>Cryobacterium sp. nov., from glaciers in China.</title>
        <authorList>
            <person name="Liu Q."/>
            <person name="Xin Y.-H."/>
        </authorList>
    </citation>
    <scope>NUCLEOTIDE SEQUENCE [LARGE SCALE GENOMIC DNA]</scope>
    <source>
        <strain evidence="6 7">TMN-42</strain>
    </source>
</reference>
<accession>A0A2S3ZG56</accession>
<dbReference type="Proteomes" id="UP000237340">
    <property type="component" value="Unassembled WGS sequence"/>
</dbReference>
<dbReference type="InterPro" id="IPR002577">
    <property type="entry name" value="HTH_HxlR"/>
</dbReference>
<gene>
    <name evidence="6" type="ORF">C3B61_10015</name>
</gene>
<evidence type="ECO:0000313" key="6">
    <source>
        <dbReference type="EMBL" id="POH65879.1"/>
    </source>
</evidence>
<dbReference type="PANTHER" id="PTHR33204">
    <property type="entry name" value="TRANSCRIPTIONAL REGULATOR, MARR FAMILY"/>
    <property type="match status" value="1"/>
</dbReference>
<keyword evidence="1" id="KW-0805">Transcription regulation</keyword>
<name>A0A2S3ZG56_9MICO</name>
<comment type="caution">
    <text evidence="6">The sequence shown here is derived from an EMBL/GenBank/DDBJ whole genome shotgun (WGS) entry which is preliminary data.</text>
</comment>
<feature type="region of interest" description="Disordered" evidence="4">
    <location>
        <begin position="111"/>
        <end position="131"/>
    </location>
</feature>
<dbReference type="EMBL" id="PPXD01000013">
    <property type="protein sequence ID" value="POH65879.1"/>
    <property type="molecule type" value="Genomic_DNA"/>
</dbReference>
<protein>
    <submittedName>
        <fullName evidence="6">Transcriptional regulator</fullName>
    </submittedName>
</protein>
<dbReference type="InterPro" id="IPR036390">
    <property type="entry name" value="WH_DNA-bd_sf"/>
</dbReference>